<comment type="caution">
    <text evidence="2">The sequence shown here is derived from an EMBL/GenBank/DDBJ whole genome shotgun (WGS) entry which is preliminary data.</text>
</comment>
<dbReference type="EMBL" id="AMYD01000132">
    <property type="protein sequence ID" value="EQB59120.1"/>
    <property type="molecule type" value="Genomic_DNA"/>
</dbReference>
<evidence type="ECO:0000313" key="3">
    <source>
        <dbReference type="Proteomes" id="UP000015530"/>
    </source>
</evidence>
<name>T0MDQ5_COLGC</name>
<dbReference type="HOGENOM" id="CLU_3423265_0_0_1"/>
<evidence type="ECO:0000256" key="1">
    <source>
        <dbReference type="SAM" id="MobiDB-lite"/>
    </source>
</evidence>
<gene>
    <name evidence="2" type="ORF">CGLO_00534</name>
</gene>
<dbReference type="Proteomes" id="UP000015530">
    <property type="component" value="Unassembled WGS sequence"/>
</dbReference>
<accession>T0MDQ5</accession>
<evidence type="ECO:0000313" key="2">
    <source>
        <dbReference type="EMBL" id="EQB59120.1"/>
    </source>
</evidence>
<feature type="region of interest" description="Disordered" evidence="1">
    <location>
        <begin position="1"/>
        <end position="23"/>
    </location>
</feature>
<proteinExistence type="predicted"/>
<organism evidence="2 3">
    <name type="scientific">Colletotrichum gloeosporioides (strain Cg-14)</name>
    <name type="common">Anthracnose fungus</name>
    <name type="synonym">Glomerella cingulata</name>
    <dbReference type="NCBI Taxonomy" id="1237896"/>
    <lineage>
        <taxon>Eukaryota</taxon>
        <taxon>Fungi</taxon>
        <taxon>Dikarya</taxon>
        <taxon>Ascomycota</taxon>
        <taxon>Pezizomycotina</taxon>
        <taxon>Sordariomycetes</taxon>
        <taxon>Hypocreomycetidae</taxon>
        <taxon>Glomerellales</taxon>
        <taxon>Glomerellaceae</taxon>
        <taxon>Colletotrichum</taxon>
        <taxon>Colletotrichum gloeosporioides species complex</taxon>
    </lineage>
</organism>
<reference evidence="3" key="1">
    <citation type="journal article" date="2013" name="Mol. Plant Microbe Interact.">
        <title>Global aspects of pacC regulation of pathogenicity genes in Colletotrichum gloeosporioides as revealed by transcriptome analysis.</title>
        <authorList>
            <person name="Alkan N."/>
            <person name="Meng X."/>
            <person name="Friedlander G."/>
            <person name="Reuveni E."/>
            <person name="Sukno S."/>
            <person name="Sherman A."/>
            <person name="Thon M."/>
            <person name="Fluhr R."/>
            <person name="Prusky D."/>
        </authorList>
    </citation>
    <scope>NUCLEOTIDE SEQUENCE [LARGE SCALE GENOMIC DNA]</scope>
    <source>
        <strain evidence="3">Cg-14</strain>
    </source>
</reference>
<sequence>MSGPGIAFNGDRFVTSRSPEYTR</sequence>
<protein>
    <submittedName>
        <fullName evidence="2">Uncharacterized protein</fullName>
    </submittedName>
</protein>
<dbReference type="AlphaFoldDB" id="T0MDQ5"/>